<organism evidence="1 2">
    <name type="scientific">Cylindrotheca closterium</name>
    <dbReference type="NCBI Taxonomy" id="2856"/>
    <lineage>
        <taxon>Eukaryota</taxon>
        <taxon>Sar</taxon>
        <taxon>Stramenopiles</taxon>
        <taxon>Ochrophyta</taxon>
        <taxon>Bacillariophyta</taxon>
        <taxon>Bacillariophyceae</taxon>
        <taxon>Bacillariophycidae</taxon>
        <taxon>Bacillariales</taxon>
        <taxon>Bacillariaceae</taxon>
        <taxon>Cylindrotheca</taxon>
    </lineage>
</organism>
<evidence type="ECO:0000313" key="1">
    <source>
        <dbReference type="EMBL" id="CAJ1960086.1"/>
    </source>
</evidence>
<dbReference type="Proteomes" id="UP001295423">
    <property type="component" value="Unassembled WGS sequence"/>
</dbReference>
<evidence type="ECO:0000313" key="2">
    <source>
        <dbReference type="Proteomes" id="UP001295423"/>
    </source>
</evidence>
<accession>A0AAD2G251</accession>
<comment type="caution">
    <text evidence="1">The sequence shown here is derived from an EMBL/GenBank/DDBJ whole genome shotgun (WGS) entry which is preliminary data.</text>
</comment>
<dbReference type="EMBL" id="CAKOGP040002047">
    <property type="protein sequence ID" value="CAJ1960086.1"/>
    <property type="molecule type" value="Genomic_DNA"/>
</dbReference>
<sequence length="176" mass="20220">MNTQTNRVTNQTNNKDADTISFCNLALLGVPPSKHIAKKETSENANGFNRPKRMKLWHQPSARPTVRKVRLKGRKRTKTFAKRAKLRFSGDVKVFEIPSRHDYSPQDRSLIWGGKKEISRNARRNHSEFDAEGEDWRTVVEDDDMFVDAKTGELIHPCWVGDDYSSDVENDSSDDE</sequence>
<keyword evidence="2" id="KW-1185">Reference proteome</keyword>
<name>A0AAD2G251_9STRA</name>
<reference evidence="1" key="1">
    <citation type="submission" date="2023-08" db="EMBL/GenBank/DDBJ databases">
        <authorList>
            <person name="Audoor S."/>
            <person name="Bilcke G."/>
        </authorList>
    </citation>
    <scope>NUCLEOTIDE SEQUENCE</scope>
</reference>
<dbReference type="AlphaFoldDB" id="A0AAD2G251"/>
<proteinExistence type="predicted"/>
<gene>
    <name evidence="1" type="ORF">CYCCA115_LOCUS18501</name>
</gene>
<protein>
    <submittedName>
        <fullName evidence="1">Uncharacterized protein</fullName>
    </submittedName>
</protein>